<proteinExistence type="predicted"/>
<sequence length="145" mass="15916">MSRNSDFWLSLVLLGFSALVAGWTLDVPSAGTGGTLGPSFLPWLMIAGIALFALLLLWRSQRRAELAAAPPGLHVVVKLVGFLLLMLVYAMVYEPVGYLISSLVFFVVALLVLRERRWSQLLLVPPVVVGGVYLVFTQVMKVYLP</sequence>
<protein>
    <submittedName>
        <fullName evidence="3">TRAP-T family transporter, small (4 TMs) inner membrane subunit</fullName>
    </submittedName>
</protein>
<evidence type="ECO:0000259" key="2">
    <source>
        <dbReference type="Pfam" id="PF07331"/>
    </source>
</evidence>
<reference evidence="3" key="1">
    <citation type="submission" date="2016-04" db="EMBL/GenBank/DDBJ databases">
        <authorList>
            <person name="Evans L.H."/>
            <person name="Alamgir A."/>
            <person name="Owens N."/>
            <person name="Weber N.D."/>
            <person name="Virtaneva K."/>
            <person name="Barbian K."/>
            <person name="Babar A."/>
            <person name="Rosenke K."/>
        </authorList>
    </citation>
    <scope>NUCLEOTIDE SEQUENCE</scope>
    <source>
        <strain evidence="3">86</strain>
    </source>
</reference>
<dbReference type="EMBL" id="FLUO01000001">
    <property type="protein sequence ID" value="SBW07239.1"/>
    <property type="molecule type" value="Genomic_DNA"/>
</dbReference>
<feature type="transmembrane region" description="Helical" evidence="1">
    <location>
        <begin position="40"/>
        <end position="58"/>
    </location>
</feature>
<gene>
    <name evidence="3" type="ORF">KL86APRO_12218</name>
</gene>
<feature type="transmembrane region" description="Helical" evidence="1">
    <location>
        <begin position="121"/>
        <end position="144"/>
    </location>
</feature>
<dbReference type="InterPro" id="IPR009936">
    <property type="entry name" value="DUF1468"/>
</dbReference>
<keyword evidence="1" id="KW-0472">Membrane</keyword>
<dbReference type="Pfam" id="PF07331">
    <property type="entry name" value="TctB"/>
    <property type="match status" value="1"/>
</dbReference>
<accession>A0A212K684</accession>
<name>A0A212K684_9PROT</name>
<feature type="transmembrane region" description="Helical" evidence="1">
    <location>
        <begin position="70"/>
        <end position="90"/>
    </location>
</feature>
<evidence type="ECO:0000256" key="1">
    <source>
        <dbReference type="SAM" id="Phobius"/>
    </source>
</evidence>
<evidence type="ECO:0000313" key="3">
    <source>
        <dbReference type="EMBL" id="SBW07239.1"/>
    </source>
</evidence>
<keyword evidence="1" id="KW-0812">Transmembrane</keyword>
<feature type="domain" description="DUF1468" evidence="2">
    <location>
        <begin position="8"/>
        <end position="145"/>
    </location>
</feature>
<dbReference type="AlphaFoldDB" id="A0A212K684"/>
<feature type="transmembrane region" description="Helical" evidence="1">
    <location>
        <begin position="96"/>
        <end position="114"/>
    </location>
</feature>
<keyword evidence="1" id="KW-1133">Transmembrane helix</keyword>
<organism evidence="3">
    <name type="scientific">uncultured Alphaproteobacteria bacterium</name>
    <dbReference type="NCBI Taxonomy" id="91750"/>
    <lineage>
        <taxon>Bacteria</taxon>
        <taxon>Pseudomonadati</taxon>
        <taxon>Pseudomonadota</taxon>
        <taxon>Alphaproteobacteria</taxon>
        <taxon>environmental samples</taxon>
    </lineage>
</organism>